<keyword evidence="1" id="KW-0732">Signal</keyword>
<feature type="signal peptide" evidence="1">
    <location>
        <begin position="1"/>
        <end position="17"/>
    </location>
</feature>
<name>A0ABQ2SX15_9DEIO</name>
<dbReference type="EMBL" id="BMQO01000035">
    <property type="protein sequence ID" value="GGS42777.1"/>
    <property type="molecule type" value="Genomic_DNA"/>
</dbReference>
<dbReference type="Proteomes" id="UP000620633">
    <property type="component" value="Unassembled WGS sequence"/>
</dbReference>
<dbReference type="PROSITE" id="PS51257">
    <property type="entry name" value="PROKAR_LIPOPROTEIN"/>
    <property type="match status" value="1"/>
</dbReference>
<evidence type="ECO:0000256" key="1">
    <source>
        <dbReference type="SAM" id="SignalP"/>
    </source>
</evidence>
<protein>
    <recommendedName>
        <fullName evidence="4">Lipoprotein</fullName>
    </recommendedName>
</protein>
<evidence type="ECO:0008006" key="4">
    <source>
        <dbReference type="Google" id="ProtNLM"/>
    </source>
</evidence>
<gene>
    <name evidence="2" type="ORF">GCM10008961_37430</name>
</gene>
<dbReference type="RefSeq" id="WP_189104303.1">
    <property type="nucleotide sequence ID" value="NZ_BMQO01000035.1"/>
</dbReference>
<evidence type="ECO:0000313" key="2">
    <source>
        <dbReference type="EMBL" id="GGS42777.1"/>
    </source>
</evidence>
<proteinExistence type="predicted"/>
<comment type="caution">
    <text evidence="2">The sequence shown here is derived from an EMBL/GenBank/DDBJ whole genome shotgun (WGS) entry which is preliminary data.</text>
</comment>
<organism evidence="2 3">
    <name type="scientific">Deinococcus knuensis</name>
    <dbReference type="NCBI Taxonomy" id="1837380"/>
    <lineage>
        <taxon>Bacteria</taxon>
        <taxon>Thermotogati</taxon>
        <taxon>Deinococcota</taxon>
        <taxon>Deinococci</taxon>
        <taxon>Deinococcales</taxon>
        <taxon>Deinococcaceae</taxon>
        <taxon>Deinococcus</taxon>
    </lineage>
</organism>
<sequence>MRHTTLILGLSALLASCAPTTTDTSPLKGPLVEGETWSISGFDQNNDKMDGRVVIPANPYYYRTDREWSYSSEAARVYFTESDKHFQVWDTSNPKRLLLCIVRKPFDPYLRRYDGISVAGSMAEINAVFAKLSGSGTKLIGGNCTVSRL</sequence>
<keyword evidence="3" id="KW-1185">Reference proteome</keyword>
<evidence type="ECO:0000313" key="3">
    <source>
        <dbReference type="Proteomes" id="UP000620633"/>
    </source>
</evidence>
<feature type="chain" id="PRO_5045322278" description="Lipoprotein" evidence="1">
    <location>
        <begin position="18"/>
        <end position="149"/>
    </location>
</feature>
<accession>A0ABQ2SX15</accession>
<reference evidence="3" key="1">
    <citation type="journal article" date="2019" name="Int. J. Syst. Evol. Microbiol.">
        <title>The Global Catalogue of Microorganisms (GCM) 10K type strain sequencing project: providing services to taxonomists for standard genome sequencing and annotation.</title>
        <authorList>
            <consortium name="The Broad Institute Genomics Platform"/>
            <consortium name="The Broad Institute Genome Sequencing Center for Infectious Disease"/>
            <person name="Wu L."/>
            <person name="Ma J."/>
        </authorList>
    </citation>
    <scope>NUCLEOTIDE SEQUENCE [LARGE SCALE GENOMIC DNA]</scope>
    <source>
        <strain evidence="3">JCM 31406</strain>
    </source>
</reference>